<dbReference type="GO" id="GO:0004635">
    <property type="term" value="F:phosphoribosyl-AMP cyclohydrolase activity"/>
    <property type="evidence" value="ECO:0007669"/>
    <property type="project" value="UniProtKB-EC"/>
</dbReference>
<comment type="pathway">
    <text evidence="2">Amino-acid biosynthesis; L-histidine biosynthesis; L-histidine from 5-phospho-alpha-D-ribose 1-diphosphate: step 3/9.</text>
</comment>
<dbReference type="GO" id="GO:0004636">
    <property type="term" value="F:phosphoribosyl-ATP diphosphatase activity"/>
    <property type="evidence" value="ECO:0007669"/>
    <property type="project" value="UniProtKB-ARBA"/>
</dbReference>
<feature type="domain" description="Phosphoribosyl-AMP cyclohydrolase" evidence="7">
    <location>
        <begin position="48"/>
        <end position="122"/>
    </location>
</feature>
<comment type="catalytic activity">
    <reaction evidence="1">
        <text>1-(5-phospho-beta-D-ribosyl)-5'-AMP + H2O = 1-(5-phospho-beta-D-ribosyl)-5-[(5-phospho-beta-D-ribosylamino)methylideneamino]imidazole-4-carboxamide</text>
        <dbReference type="Rhea" id="RHEA:20049"/>
        <dbReference type="ChEBI" id="CHEBI:15377"/>
        <dbReference type="ChEBI" id="CHEBI:58435"/>
        <dbReference type="ChEBI" id="CHEBI:59457"/>
        <dbReference type="EC" id="3.5.4.19"/>
    </reaction>
</comment>
<organism evidence="8">
    <name type="scientific">marine metagenome</name>
    <dbReference type="NCBI Taxonomy" id="408172"/>
    <lineage>
        <taxon>unclassified sequences</taxon>
        <taxon>metagenomes</taxon>
        <taxon>ecological metagenomes</taxon>
    </lineage>
</organism>
<evidence type="ECO:0000256" key="6">
    <source>
        <dbReference type="ARBA" id="ARBA00023102"/>
    </source>
</evidence>
<keyword evidence="5" id="KW-0378">Hydrolase</keyword>
<evidence type="ECO:0000259" key="7">
    <source>
        <dbReference type="Pfam" id="PF01502"/>
    </source>
</evidence>
<dbReference type="InterPro" id="IPR002496">
    <property type="entry name" value="PRib_AMP_CycHydrolase_dom"/>
</dbReference>
<dbReference type="Gene3D" id="4.10.80.70">
    <property type="match status" value="1"/>
</dbReference>
<reference evidence="8" key="1">
    <citation type="submission" date="2018-05" db="EMBL/GenBank/DDBJ databases">
        <authorList>
            <person name="Lanie J.A."/>
            <person name="Ng W.-L."/>
            <person name="Kazmierczak K.M."/>
            <person name="Andrzejewski T.M."/>
            <person name="Davidsen T.M."/>
            <person name="Wayne K.J."/>
            <person name="Tettelin H."/>
            <person name="Glass J.I."/>
            <person name="Rusch D."/>
            <person name="Podicherti R."/>
            <person name="Tsui H.-C.T."/>
            <person name="Winkler M.E."/>
        </authorList>
    </citation>
    <scope>NUCLEOTIDE SEQUENCE</scope>
</reference>
<evidence type="ECO:0000256" key="5">
    <source>
        <dbReference type="ARBA" id="ARBA00022801"/>
    </source>
</evidence>
<dbReference type="PANTHER" id="PTHR42945:SF1">
    <property type="entry name" value="HISTIDINE BIOSYNTHESIS BIFUNCTIONAL PROTEIN HIS7"/>
    <property type="match status" value="1"/>
</dbReference>
<protein>
    <recommendedName>
        <fullName evidence="3">phosphoribosyl-AMP cyclohydrolase</fullName>
        <ecNumber evidence="3">3.5.4.19</ecNumber>
    </recommendedName>
</protein>
<dbReference type="SUPFAM" id="SSF141734">
    <property type="entry name" value="HisI-like"/>
    <property type="match status" value="1"/>
</dbReference>
<gene>
    <name evidence="8" type="ORF">METZ01_LOCUS491946</name>
</gene>
<dbReference type="EC" id="3.5.4.19" evidence="3"/>
<evidence type="ECO:0000313" key="8">
    <source>
        <dbReference type="EMBL" id="SVE39092.1"/>
    </source>
</evidence>
<dbReference type="UniPathway" id="UPA00031">
    <property type="reaction ID" value="UER00008"/>
</dbReference>
<keyword evidence="6" id="KW-0368">Histidine biosynthesis</keyword>
<evidence type="ECO:0000256" key="2">
    <source>
        <dbReference type="ARBA" id="ARBA00005169"/>
    </source>
</evidence>
<dbReference type="NCBIfam" id="NF000768">
    <property type="entry name" value="PRK00051.1"/>
    <property type="match status" value="1"/>
</dbReference>
<name>A0A383D3M7_9ZZZZ</name>
<dbReference type="PANTHER" id="PTHR42945">
    <property type="entry name" value="HISTIDINE BIOSYNTHESIS BIFUNCTIONAL PROTEIN"/>
    <property type="match status" value="1"/>
</dbReference>
<dbReference type="Gene3D" id="3.10.20.810">
    <property type="entry name" value="Phosphoribosyl-AMP cyclohydrolase"/>
    <property type="match status" value="1"/>
</dbReference>
<sequence length="162" mass="18832">MLQNSRYMFKKRENVADIEEGNLLSPKFDNDGLIPVVTTCAKTKEILMHGYMNVEALKLTIEKKEAHYWSRSRRGIWHKGKTSGFVQKIKEIRVDDDQDSIWLTVDIGEGSSCHVGYRSCFYRSIPLGKIDNAREIKMNFEEKEKKFDPEKVYKGKPNPTKI</sequence>
<dbReference type="FunFam" id="3.10.20.810:FF:000001">
    <property type="entry name" value="Histidine biosynthesis bifunctional protein HisIE"/>
    <property type="match status" value="1"/>
</dbReference>
<dbReference type="AlphaFoldDB" id="A0A383D3M7"/>
<evidence type="ECO:0000256" key="1">
    <source>
        <dbReference type="ARBA" id="ARBA00000024"/>
    </source>
</evidence>
<dbReference type="GO" id="GO:0000105">
    <property type="term" value="P:L-histidine biosynthetic process"/>
    <property type="evidence" value="ECO:0007669"/>
    <property type="project" value="UniProtKB-UniPathway"/>
</dbReference>
<keyword evidence="4" id="KW-0028">Amino-acid biosynthesis</keyword>
<proteinExistence type="predicted"/>
<evidence type="ECO:0000256" key="4">
    <source>
        <dbReference type="ARBA" id="ARBA00022605"/>
    </source>
</evidence>
<dbReference type="EMBL" id="UINC01214042">
    <property type="protein sequence ID" value="SVE39092.1"/>
    <property type="molecule type" value="Genomic_DNA"/>
</dbReference>
<evidence type="ECO:0000256" key="3">
    <source>
        <dbReference type="ARBA" id="ARBA00012721"/>
    </source>
</evidence>
<dbReference type="Pfam" id="PF01502">
    <property type="entry name" value="PRA-CH"/>
    <property type="match status" value="1"/>
</dbReference>
<accession>A0A383D3M7</accession>
<dbReference type="InterPro" id="IPR038019">
    <property type="entry name" value="PRib_AMP_CycHydrolase_sf"/>
</dbReference>